<feature type="domain" description="ABC transporter" evidence="10">
    <location>
        <begin position="32"/>
        <end position="266"/>
    </location>
</feature>
<dbReference type="SMART" id="SM00382">
    <property type="entry name" value="AAA"/>
    <property type="match status" value="1"/>
</dbReference>
<dbReference type="PANTHER" id="PTHR42781:SF4">
    <property type="entry name" value="SPERMIDINE_PUTRESCINE IMPORT ATP-BINDING PROTEIN POTA"/>
    <property type="match status" value="1"/>
</dbReference>
<evidence type="ECO:0000256" key="4">
    <source>
        <dbReference type="ARBA" id="ARBA00022741"/>
    </source>
</evidence>
<evidence type="ECO:0000256" key="1">
    <source>
        <dbReference type="ARBA" id="ARBA00022448"/>
    </source>
</evidence>
<dbReference type="RefSeq" id="WP_130502462.1">
    <property type="nucleotide sequence ID" value="NZ_SHLI01000001.1"/>
</dbReference>
<keyword evidence="5 11" id="KW-0067">ATP-binding</keyword>
<comment type="caution">
    <text evidence="11">The sequence shown here is derived from an EMBL/GenBank/DDBJ whole genome shotgun (WGS) entry which is preliminary data.</text>
</comment>
<dbReference type="EMBL" id="SHLI01000001">
    <property type="protein sequence ID" value="RZU98122.1"/>
    <property type="molecule type" value="Genomic_DNA"/>
</dbReference>
<dbReference type="InterPro" id="IPR017871">
    <property type="entry name" value="ABC_transporter-like_CS"/>
</dbReference>
<keyword evidence="2" id="KW-1003">Cell membrane</keyword>
<dbReference type="Gene3D" id="3.40.50.300">
    <property type="entry name" value="P-loop containing nucleotide triphosphate hydrolases"/>
    <property type="match status" value="1"/>
</dbReference>
<keyword evidence="7" id="KW-0406">Ion transport</keyword>
<keyword evidence="1" id="KW-0813">Transport</keyword>
<reference evidence="11 12" key="1">
    <citation type="submission" date="2019-02" db="EMBL/GenBank/DDBJ databases">
        <title>Genomic Encyclopedia of Type Strains, Phase IV (KMG-IV): sequencing the most valuable type-strain genomes for metagenomic binning, comparative biology and taxonomic classification.</title>
        <authorList>
            <person name="Goeker M."/>
        </authorList>
    </citation>
    <scope>NUCLEOTIDE SEQUENCE [LARGE SCALE GENOMIC DNA]</scope>
    <source>
        <strain evidence="11 12">DSM 21056</strain>
    </source>
</reference>
<gene>
    <name evidence="11" type="ORF">EV698_0358</name>
</gene>
<feature type="region of interest" description="Disordered" evidence="9">
    <location>
        <begin position="1"/>
        <end position="25"/>
    </location>
</feature>
<dbReference type="InterPro" id="IPR003439">
    <property type="entry name" value="ABC_transporter-like_ATP-bd"/>
</dbReference>
<dbReference type="InterPro" id="IPR050093">
    <property type="entry name" value="ABC_SmlMolc_Importer"/>
</dbReference>
<dbReference type="FunFam" id="3.40.50.300:FF:000425">
    <property type="entry name" value="Probable ABC transporter, ATP-binding subunit"/>
    <property type="match status" value="1"/>
</dbReference>
<protein>
    <submittedName>
        <fullName evidence="11">Iron(III) transport system ATP-binding protein</fullName>
    </submittedName>
</protein>
<dbReference type="GO" id="GO:0015697">
    <property type="term" value="P:quaternary ammonium group transport"/>
    <property type="evidence" value="ECO:0007669"/>
    <property type="project" value="UniProtKB-ARBA"/>
</dbReference>
<proteinExistence type="predicted"/>
<dbReference type="PROSITE" id="PS50893">
    <property type="entry name" value="ABC_TRANSPORTER_2"/>
    <property type="match status" value="1"/>
</dbReference>
<evidence type="ECO:0000313" key="12">
    <source>
        <dbReference type="Proteomes" id="UP000292298"/>
    </source>
</evidence>
<keyword evidence="3" id="KW-0410">Iron transport</keyword>
<dbReference type="GO" id="GO:0005524">
    <property type="term" value="F:ATP binding"/>
    <property type="evidence" value="ECO:0007669"/>
    <property type="project" value="UniProtKB-KW"/>
</dbReference>
<keyword evidence="8" id="KW-0472">Membrane</keyword>
<evidence type="ECO:0000256" key="7">
    <source>
        <dbReference type="ARBA" id="ARBA00023065"/>
    </source>
</evidence>
<dbReference type="OrthoDB" id="9802264at2"/>
<dbReference type="SUPFAM" id="SSF50331">
    <property type="entry name" value="MOP-like"/>
    <property type="match status" value="1"/>
</dbReference>
<sequence>MSAQQHDLVSRFPAGGVSATRAPCPAPSGEALQLEAISHQFGSVTAADDVTLHVEPEELLCLLGPSGCGKTTLLRFAAGLERPQQGRVRIGNTLMSDAADGTWTPPEQRQVGLVFQDAVLFPHLSVLDNVGFGLPKVAPREREQRSRALLAQLGLAPFAESFPHVLSGGQQQRVALARALAPSPRIMLLDEPFSGLDARLRDRIRDDTLHLLKRNGTATLLVTHDPEEALFMADRIAVMRDGRIVQQGTPTDIYCNPQDPFVVRFFGDVNEVRGVVSDGRVDTPLGPVDAGHLADGTNAQVLIRPEALRVERRSGPVDPRHSHVLMSRLLGGASFIHLCVHQGNDEYHMHAHMPGVFLPQRDDPIDIHLDQTQAFVFPA</sequence>
<dbReference type="GO" id="GO:0015408">
    <property type="term" value="F:ABC-type ferric iron transporter activity"/>
    <property type="evidence" value="ECO:0007669"/>
    <property type="project" value="InterPro"/>
</dbReference>
<dbReference type="Pfam" id="PF00005">
    <property type="entry name" value="ABC_tran"/>
    <property type="match status" value="1"/>
</dbReference>
<dbReference type="PANTHER" id="PTHR42781">
    <property type="entry name" value="SPERMIDINE/PUTRESCINE IMPORT ATP-BINDING PROTEIN POTA"/>
    <property type="match status" value="1"/>
</dbReference>
<name>A0A4Q8CYU6_9GAMM</name>
<dbReference type="SUPFAM" id="SSF52540">
    <property type="entry name" value="P-loop containing nucleoside triphosphate hydrolases"/>
    <property type="match status" value="1"/>
</dbReference>
<dbReference type="InterPro" id="IPR027417">
    <property type="entry name" value="P-loop_NTPase"/>
</dbReference>
<evidence type="ECO:0000259" key="10">
    <source>
        <dbReference type="PROSITE" id="PS50893"/>
    </source>
</evidence>
<dbReference type="GO" id="GO:0016020">
    <property type="term" value="C:membrane"/>
    <property type="evidence" value="ECO:0007669"/>
    <property type="project" value="InterPro"/>
</dbReference>
<dbReference type="AlphaFoldDB" id="A0A4Q8CYU6"/>
<evidence type="ECO:0000256" key="3">
    <source>
        <dbReference type="ARBA" id="ARBA00022496"/>
    </source>
</evidence>
<accession>A0A4Q8CYU6</accession>
<evidence type="ECO:0000256" key="9">
    <source>
        <dbReference type="SAM" id="MobiDB-lite"/>
    </source>
</evidence>
<dbReference type="Proteomes" id="UP000292298">
    <property type="component" value="Unassembled WGS sequence"/>
</dbReference>
<dbReference type="PROSITE" id="PS00211">
    <property type="entry name" value="ABC_TRANSPORTER_1"/>
    <property type="match status" value="1"/>
</dbReference>
<dbReference type="InterPro" id="IPR008995">
    <property type="entry name" value="Mo/tungstate-bd_C_term_dom"/>
</dbReference>
<keyword evidence="12" id="KW-1185">Reference proteome</keyword>
<dbReference type="CDD" id="cd03259">
    <property type="entry name" value="ABC_Carb_Solutes_like"/>
    <property type="match status" value="1"/>
</dbReference>
<keyword evidence="6" id="KW-0408">Iron</keyword>
<organism evidence="11 12">
    <name type="scientific">Spiribacter vilamensis</name>
    <dbReference type="NCBI Taxonomy" id="531306"/>
    <lineage>
        <taxon>Bacteria</taxon>
        <taxon>Pseudomonadati</taxon>
        <taxon>Pseudomonadota</taxon>
        <taxon>Gammaproteobacteria</taxon>
        <taxon>Chromatiales</taxon>
        <taxon>Ectothiorhodospiraceae</taxon>
        <taxon>Spiribacter</taxon>
    </lineage>
</organism>
<evidence type="ECO:0000256" key="6">
    <source>
        <dbReference type="ARBA" id="ARBA00023004"/>
    </source>
</evidence>
<dbReference type="GO" id="GO:0016887">
    <property type="term" value="F:ATP hydrolysis activity"/>
    <property type="evidence" value="ECO:0007669"/>
    <property type="project" value="InterPro"/>
</dbReference>
<evidence type="ECO:0000313" key="11">
    <source>
        <dbReference type="EMBL" id="RZU98122.1"/>
    </source>
</evidence>
<dbReference type="InterPro" id="IPR003593">
    <property type="entry name" value="AAA+_ATPase"/>
</dbReference>
<dbReference type="InterPro" id="IPR015853">
    <property type="entry name" value="ABC_transpr_FbpC"/>
</dbReference>
<evidence type="ECO:0000256" key="2">
    <source>
        <dbReference type="ARBA" id="ARBA00022475"/>
    </source>
</evidence>
<keyword evidence="4" id="KW-0547">Nucleotide-binding</keyword>
<evidence type="ECO:0000256" key="5">
    <source>
        <dbReference type="ARBA" id="ARBA00022840"/>
    </source>
</evidence>
<evidence type="ECO:0000256" key="8">
    <source>
        <dbReference type="ARBA" id="ARBA00023136"/>
    </source>
</evidence>